<evidence type="ECO:0000256" key="4">
    <source>
        <dbReference type="ARBA" id="ARBA00023224"/>
    </source>
</evidence>
<keyword evidence="4" id="KW-0807">Transducer</keyword>
<keyword evidence="3" id="KW-0325">Glycoprotein</keyword>
<dbReference type="InterPro" id="IPR028082">
    <property type="entry name" value="Peripla_BP_I"/>
</dbReference>
<evidence type="ECO:0008006" key="7">
    <source>
        <dbReference type="Google" id="ProtNLM"/>
    </source>
</evidence>
<dbReference type="AlphaFoldDB" id="A0A1X7T021"/>
<name>A0A1X7T021_AMPQE</name>
<dbReference type="OrthoDB" id="17569at2759"/>
<dbReference type="Gene3D" id="3.40.50.2300">
    <property type="match status" value="1"/>
</dbReference>
<organism evidence="6">
    <name type="scientific">Amphimedon queenslandica</name>
    <name type="common">Sponge</name>
    <dbReference type="NCBI Taxonomy" id="400682"/>
    <lineage>
        <taxon>Eukaryota</taxon>
        <taxon>Metazoa</taxon>
        <taxon>Porifera</taxon>
        <taxon>Demospongiae</taxon>
        <taxon>Heteroscleromorpha</taxon>
        <taxon>Haplosclerida</taxon>
        <taxon>Niphatidae</taxon>
        <taxon>Amphimedon</taxon>
    </lineage>
</organism>
<dbReference type="GO" id="GO:0007214">
    <property type="term" value="P:gamma-aminobutyric acid signaling pathway"/>
    <property type="evidence" value="ECO:0007669"/>
    <property type="project" value="TreeGrafter"/>
</dbReference>
<evidence type="ECO:0000313" key="6">
    <source>
        <dbReference type="EnsemblMetazoa" id="Aqu2.1.07795_001"/>
    </source>
</evidence>
<dbReference type="InParanoid" id="A0A1X7T021"/>
<dbReference type="PANTHER" id="PTHR10519">
    <property type="entry name" value="GABA-B RECEPTOR"/>
    <property type="match status" value="1"/>
</dbReference>
<accession>A0A1X7T021</accession>
<evidence type="ECO:0000256" key="2">
    <source>
        <dbReference type="ARBA" id="ARBA00023170"/>
    </source>
</evidence>
<protein>
    <recommendedName>
        <fullName evidence="7">Receptor ligand binding region domain-containing protein</fullName>
    </recommendedName>
</protein>
<reference evidence="6" key="1">
    <citation type="submission" date="2017-05" db="UniProtKB">
        <authorList>
            <consortium name="EnsemblMetazoa"/>
        </authorList>
    </citation>
    <scope>IDENTIFICATION</scope>
</reference>
<evidence type="ECO:0000256" key="1">
    <source>
        <dbReference type="ARBA" id="ARBA00023040"/>
    </source>
</evidence>
<evidence type="ECO:0000256" key="3">
    <source>
        <dbReference type="ARBA" id="ARBA00023180"/>
    </source>
</evidence>
<feature type="chain" id="PRO_5010880860" description="Receptor ligand binding region domain-containing protein" evidence="5">
    <location>
        <begin position="21"/>
        <end position="187"/>
    </location>
</feature>
<evidence type="ECO:0000256" key="5">
    <source>
        <dbReference type="SAM" id="SignalP"/>
    </source>
</evidence>
<dbReference type="GO" id="GO:0004965">
    <property type="term" value="F:G protein-coupled GABA receptor activity"/>
    <property type="evidence" value="ECO:0007669"/>
    <property type="project" value="InterPro"/>
</dbReference>
<dbReference type="EnsemblMetazoa" id="Aqu2.1.07795_001">
    <property type="protein sequence ID" value="Aqu2.1.07795_001"/>
    <property type="gene ID" value="Aqu2.1.07795"/>
</dbReference>
<dbReference type="GO" id="GO:0038039">
    <property type="term" value="C:G protein-coupled receptor heterodimeric complex"/>
    <property type="evidence" value="ECO:0007669"/>
    <property type="project" value="TreeGrafter"/>
</dbReference>
<dbReference type="PANTHER" id="PTHR10519:SF74">
    <property type="entry name" value="GAMMA-AMINOBUTYRIC ACID TYPE B RECEPTOR SUBUNIT 2"/>
    <property type="match status" value="1"/>
</dbReference>
<keyword evidence="2" id="KW-0675">Receptor</keyword>
<proteinExistence type="predicted"/>
<keyword evidence="5" id="KW-0732">Signal</keyword>
<feature type="signal peptide" evidence="5">
    <location>
        <begin position="1"/>
        <end position="20"/>
    </location>
</feature>
<keyword evidence="1" id="KW-0297">G-protein coupled receptor</keyword>
<dbReference type="InterPro" id="IPR002455">
    <property type="entry name" value="GPCR3_GABA-B"/>
</dbReference>
<sequence length="187" mass="21028">MCKLLFYFWFIAPFISTIESATKSTLQFGYITTITGSFVASGGRPAVDLALQIINERDDILQNYTLAYTDILDSGSEAQKFRIIHINAYPDIAYPVLCEAYYRGMFGSKYLWILPLWYNAGWWRSNSPSSSNNESCTDEIMIQVIDGSLGLVPDGYLTLQNKSIVTFSGLTSVVYLSNYTDLLTNEP</sequence>
<dbReference type="SUPFAM" id="SSF53822">
    <property type="entry name" value="Periplasmic binding protein-like I"/>
    <property type="match status" value="1"/>
</dbReference>